<organism evidence="1">
    <name type="scientific">Octopus bimaculoides</name>
    <name type="common">California two-spotted octopus</name>
    <dbReference type="NCBI Taxonomy" id="37653"/>
    <lineage>
        <taxon>Eukaryota</taxon>
        <taxon>Metazoa</taxon>
        <taxon>Spiralia</taxon>
        <taxon>Lophotrochozoa</taxon>
        <taxon>Mollusca</taxon>
        <taxon>Cephalopoda</taxon>
        <taxon>Coleoidea</taxon>
        <taxon>Octopodiformes</taxon>
        <taxon>Octopoda</taxon>
        <taxon>Incirrata</taxon>
        <taxon>Octopodidae</taxon>
        <taxon>Octopus</taxon>
    </lineage>
</organism>
<sequence>MKISMKESENRRKYKQMEHLKTKTVPLIIEASNMIGKVCEKHSINNRSRKLKNCIYQHCTHTHTSNISLNLNVNYRVTEN</sequence>
<reference evidence="1" key="1">
    <citation type="submission" date="2015-07" db="EMBL/GenBank/DDBJ databases">
        <title>MeaNS - Measles Nucleotide Surveillance Program.</title>
        <authorList>
            <person name="Tran T."/>
            <person name="Druce J."/>
        </authorList>
    </citation>
    <scope>NUCLEOTIDE SEQUENCE</scope>
    <source>
        <strain evidence="1">UCB-OBI-ISO-001</strain>
        <tissue evidence="1">Gonad</tissue>
    </source>
</reference>
<proteinExistence type="predicted"/>
<dbReference type="AlphaFoldDB" id="A0A0L8I390"/>
<evidence type="ECO:0000313" key="1">
    <source>
        <dbReference type="EMBL" id="KOF95789.1"/>
    </source>
</evidence>
<dbReference type="EMBL" id="KQ416682">
    <property type="protein sequence ID" value="KOF95789.1"/>
    <property type="molecule type" value="Genomic_DNA"/>
</dbReference>
<accession>A0A0L8I390</accession>
<protein>
    <submittedName>
        <fullName evidence="1">Uncharacterized protein</fullName>
    </submittedName>
</protein>
<gene>
    <name evidence="1" type="ORF">OCBIM_22037192mg</name>
</gene>
<name>A0A0L8I390_OCTBM</name>